<feature type="non-terminal residue" evidence="3">
    <location>
        <position position="1"/>
    </location>
</feature>
<organism evidence="3">
    <name type="scientific">uncultured Actinomycetospora sp</name>
    <dbReference type="NCBI Taxonomy" id="1135996"/>
    <lineage>
        <taxon>Bacteria</taxon>
        <taxon>Bacillati</taxon>
        <taxon>Actinomycetota</taxon>
        <taxon>Actinomycetes</taxon>
        <taxon>Pseudonocardiales</taxon>
        <taxon>Pseudonocardiaceae</taxon>
        <taxon>Actinomycetospora</taxon>
        <taxon>environmental samples</taxon>
    </lineage>
</organism>
<protein>
    <recommendedName>
        <fullName evidence="2">Response regulatory domain-containing protein</fullName>
    </recommendedName>
</protein>
<accession>A0A6J4JP00</accession>
<feature type="domain" description="Response regulatory" evidence="2">
    <location>
        <begin position="5"/>
        <end position="43"/>
    </location>
</feature>
<evidence type="ECO:0000313" key="3">
    <source>
        <dbReference type="EMBL" id="CAA9283476.1"/>
    </source>
</evidence>
<dbReference type="InterPro" id="IPR001789">
    <property type="entry name" value="Sig_transdc_resp-reg_receiver"/>
</dbReference>
<gene>
    <name evidence="3" type="ORF">AVDCRST_MAG54-3815</name>
</gene>
<name>A0A6J4JP00_9PSEU</name>
<evidence type="ECO:0000259" key="2">
    <source>
        <dbReference type="PROSITE" id="PS50110"/>
    </source>
</evidence>
<evidence type="ECO:0000256" key="1">
    <source>
        <dbReference type="PROSITE-ProRule" id="PRU00169"/>
    </source>
</evidence>
<dbReference type="EMBL" id="CADCTH010000488">
    <property type="protein sequence ID" value="CAA9283476.1"/>
    <property type="molecule type" value="Genomic_DNA"/>
</dbReference>
<feature type="non-terminal residue" evidence="3">
    <location>
        <position position="43"/>
    </location>
</feature>
<reference evidence="3" key="1">
    <citation type="submission" date="2020-02" db="EMBL/GenBank/DDBJ databases">
        <authorList>
            <person name="Meier V. D."/>
        </authorList>
    </citation>
    <scope>NUCLEOTIDE SEQUENCE</scope>
    <source>
        <strain evidence="3">AVDCRST_MAG54</strain>
    </source>
</reference>
<comment type="caution">
    <text evidence="1">Lacks conserved residue(s) required for the propagation of feature annotation.</text>
</comment>
<dbReference type="PROSITE" id="PS50110">
    <property type="entry name" value="RESPONSE_REGULATORY"/>
    <property type="match status" value="1"/>
</dbReference>
<sequence>GRAVRVLVAHQQQAVRRQVRGWLEPLDYAVDEAADADAVRALL</sequence>
<dbReference type="GO" id="GO:0000160">
    <property type="term" value="P:phosphorelay signal transduction system"/>
    <property type="evidence" value="ECO:0007669"/>
    <property type="project" value="InterPro"/>
</dbReference>
<proteinExistence type="predicted"/>
<dbReference type="AlphaFoldDB" id="A0A6J4JP00"/>